<feature type="transmembrane region" description="Helical" evidence="1">
    <location>
        <begin position="12"/>
        <end position="30"/>
    </location>
</feature>
<evidence type="ECO:0000313" key="2">
    <source>
        <dbReference type="EMBL" id="SDG11320.1"/>
    </source>
</evidence>
<reference evidence="2 3" key="1">
    <citation type="submission" date="2016-10" db="EMBL/GenBank/DDBJ databases">
        <authorList>
            <person name="Varghese N."/>
            <person name="Submissions S."/>
        </authorList>
    </citation>
    <scope>NUCLEOTIDE SEQUENCE [LARGE SCALE GENOMIC DNA]</scope>
    <source>
        <strain evidence="2 3">PL 12/M</strain>
    </source>
</reference>
<accession>A0A7Z7AXY1</accession>
<evidence type="ECO:0000313" key="3">
    <source>
        <dbReference type="Proteomes" id="UP000199259"/>
    </source>
</evidence>
<dbReference type="EMBL" id="FNCA01000007">
    <property type="protein sequence ID" value="SDG11320.1"/>
    <property type="molecule type" value="Genomic_DNA"/>
</dbReference>
<dbReference type="OrthoDB" id="125483at2157"/>
<keyword evidence="3" id="KW-1185">Reference proteome</keyword>
<protein>
    <submittedName>
        <fullName evidence="2">Uncharacterized protein</fullName>
    </submittedName>
</protein>
<feature type="transmembrane region" description="Helical" evidence="1">
    <location>
        <begin position="65"/>
        <end position="90"/>
    </location>
</feature>
<dbReference type="RefSeq" id="WP_091710484.1">
    <property type="nucleotide sequence ID" value="NZ_FNCA01000007.1"/>
</dbReference>
<sequence>MNNENIMPPQNWGYIWVLLIFFFAFSYVAFMPEGFFTAVIMSIFVAAVATMWLALTHLLWFTGGILYKIIALIIGGLVAVLVVIVIQFIYENVILSRKVS</sequence>
<dbReference type="Proteomes" id="UP000199259">
    <property type="component" value="Unassembled WGS sequence"/>
</dbReference>
<keyword evidence="1" id="KW-1133">Transmembrane helix</keyword>
<gene>
    <name evidence="2" type="ORF">SAMN04488589_2194</name>
</gene>
<feature type="transmembrane region" description="Helical" evidence="1">
    <location>
        <begin position="35"/>
        <end position="59"/>
    </location>
</feature>
<evidence type="ECO:0000256" key="1">
    <source>
        <dbReference type="SAM" id="Phobius"/>
    </source>
</evidence>
<proteinExistence type="predicted"/>
<dbReference type="AlphaFoldDB" id="A0A7Z7AXY1"/>
<keyword evidence="1" id="KW-0812">Transmembrane</keyword>
<organism evidence="2 3">
    <name type="scientific">Methanolobus vulcani</name>
    <dbReference type="NCBI Taxonomy" id="38026"/>
    <lineage>
        <taxon>Archaea</taxon>
        <taxon>Methanobacteriati</taxon>
        <taxon>Methanobacteriota</taxon>
        <taxon>Stenosarchaea group</taxon>
        <taxon>Methanomicrobia</taxon>
        <taxon>Methanosarcinales</taxon>
        <taxon>Methanosarcinaceae</taxon>
        <taxon>Methanolobus</taxon>
    </lineage>
</organism>
<comment type="caution">
    <text evidence="2">The sequence shown here is derived from an EMBL/GenBank/DDBJ whole genome shotgun (WGS) entry which is preliminary data.</text>
</comment>
<keyword evidence="1" id="KW-0472">Membrane</keyword>
<name>A0A7Z7AXY1_9EURY</name>